<sequence length="149" mass="16260">MEQDEGPESVPHRFAQAWNRGDADGIAELFAPDADFVNVVGLWWHDRKSIRDAHEYGLRVIFPGSTMRVSGVRSRMLGTEAAVVHCRWSVSGQVLPDGSPSGLRRGVFTFVVSRSDTGWTAVAAQNTDRVSGAESLAQQEGGTSPVDYR</sequence>
<name>A0A840W3V2_9ACTN</name>
<keyword evidence="4" id="KW-1185">Reference proteome</keyword>
<dbReference type="CDD" id="cd00531">
    <property type="entry name" value="NTF2_like"/>
    <property type="match status" value="1"/>
</dbReference>
<dbReference type="InterPro" id="IPR027843">
    <property type="entry name" value="DUF4440"/>
</dbReference>
<organism evidence="3 4">
    <name type="scientific">Nocardiopsis metallicus</name>
    <dbReference type="NCBI Taxonomy" id="179819"/>
    <lineage>
        <taxon>Bacteria</taxon>
        <taxon>Bacillati</taxon>
        <taxon>Actinomycetota</taxon>
        <taxon>Actinomycetes</taxon>
        <taxon>Streptosporangiales</taxon>
        <taxon>Nocardiopsidaceae</taxon>
        <taxon>Nocardiopsis</taxon>
    </lineage>
</organism>
<dbReference type="Proteomes" id="UP000579647">
    <property type="component" value="Unassembled WGS sequence"/>
</dbReference>
<gene>
    <name evidence="3" type="ORF">HNR07_001120</name>
</gene>
<feature type="domain" description="DUF4440" evidence="2">
    <location>
        <begin position="12"/>
        <end position="120"/>
    </location>
</feature>
<dbReference type="RefSeq" id="WP_184362749.1">
    <property type="nucleotide sequence ID" value="NZ_BAAAKM010000103.1"/>
</dbReference>
<accession>A0A840W3V2</accession>
<dbReference type="InterPro" id="IPR011944">
    <property type="entry name" value="Steroid_delta5-4_isomerase"/>
</dbReference>
<proteinExistence type="predicted"/>
<dbReference type="Pfam" id="PF14534">
    <property type="entry name" value="DUF4440"/>
    <property type="match status" value="1"/>
</dbReference>
<evidence type="ECO:0000313" key="3">
    <source>
        <dbReference type="EMBL" id="MBB5489983.1"/>
    </source>
</evidence>
<feature type="region of interest" description="Disordered" evidence="1">
    <location>
        <begin position="130"/>
        <end position="149"/>
    </location>
</feature>
<evidence type="ECO:0000313" key="4">
    <source>
        <dbReference type="Proteomes" id="UP000579647"/>
    </source>
</evidence>
<dbReference type="NCBIfam" id="TIGR02246">
    <property type="entry name" value="SgcJ/EcaC family oxidoreductase"/>
    <property type="match status" value="1"/>
</dbReference>
<dbReference type="EMBL" id="JACHDO010000001">
    <property type="protein sequence ID" value="MBB5489983.1"/>
    <property type="molecule type" value="Genomic_DNA"/>
</dbReference>
<protein>
    <submittedName>
        <fullName evidence="3">Uncharacterized protein (TIGR02246 family)</fullName>
    </submittedName>
</protein>
<dbReference type="InterPro" id="IPR032710">
    <property type="entry name" value="NTF2-like_dom_sf"/>
</dbReference>
<evidence type="ECO:0000256" key="1">
    <source>
        <dbReference type="SAM" id="MobiDB-lite"/>
    </source>
</evidence>
<reference evidence="3 4" key="1">
    <citation type="submission" date="2020-08" db="EMBL/GenBank/DDBJ databases">
        <title>Sequencing the genomes of 1000 actinobacteria strains.</title>
        <authorList>
            <person name="Klenk H.-P."/>
        </authorList>
    </citation>
    <scope>NUCLEOTIDE SEQUENCE [LARGE SCALE GENOMIC DNA]</scope>
    <source>
        <strain evidence="3 4">DSM 44598</strain>
    </source>
</reference>
<comment type="caution">
    <text evidence="3">The sequence shown here is derived from an EMBL/GenBank/DDBJ whole genome shotgun (WGS) entry which is preliminary data.</text>
</comment>
<dbReference type="AlphaFoldDB" id="A0A840W3V2"/>
<evidence type="ECO:0000259" key="2">
    <source>
        <dbReference type="Pfam" id="PF14534"/>
    </source>
</evidence>
<dbReference type="Gene3D" id="3.10.450.50">
    <property type="match status" value="1"/>
</dbReference>
<dbReference type="SUPFAM" id="SSF54427">
    <property type="entry name" value="NTF2-like"/>
    <property type="match status" value="1"/>
</dbReference>